<organism evidence="1 3">
    <name type="scientific">Roseovarius indicus</name>
    <dbReference type="NCBI Taxonomy" id="540747"/>
    <lineage>
        <taxon>Bacteria</taxon>
        <taxon>Pseudomonadati</taxon>
        <taxon>Pseudomonadota</taxon>
        <taxon>Alphaproteobacteria</taxon>
        <taxon>Rhodobacterales</taxon>
        <taxon>Roseobacteraceae</taxon>
        <taxon>Roseovarius</taxon>
    </lineage>
</organism>
<dbReference type="RefSeq" id="WP_057820853.1">
    <property type="nucleotide sequence ID" value="NZ_CP031598.1"/>
</dbReference>
<reference evidence="1 3" key="1">
    <citation type="submission" date="2015-04" db="EMBL/GenBank/DDBJ databases">
        <title>The draft genome sequence of Roseovarius indicus B108T.</title>
        <authorList>
            <person name="Li G."/>
            <person name="Lai Q."/>
            <person name="Shao Z."/>
            <person name="Yan P."/>
        </authorList>
    </citation>
    <scope>NUCLEOTIDE SEQUENCE [LARGE SCALE GENOMIC DNA]</scope>
    <source>
        <strain evidence="1 3">B108</strain>
    </source>
</reference>
<protein>
    <submittedName>
        <fullName evidence="2">Alpha-D-ribose 1-methylphosphonate 5-triphosphate synthase subunit PhnH</fullName>
        <ecNumber evidence="2">2.7.8.37</ecNumber>
    </submittedName>
    <submittedName>
        <fullName evidence="1">Carbon-phosphorus lyase</fullName>
    </submittedName>
</protein>
<gene>
    <name evidence="2" type="primary">phnH</name>
    <name evidence="2" type="ORF">RIdsm_00551</name>
    <name evidence="1" type="ORF">XM52_25295</name>
</gene>
<proteinExistence type="predicted"/>
<keyword evidence="1" id="KW-0456">Lyase</keyword>
<dbReference type="AlphaFoldDB" id="A0A0T5P215"/>
<dbReference type="PATRIC" id="fig|540747.5.peg.3415"/>
<dbReference type="InterPro" id="IPR008772">
    <property type="entry name" value="Phosphonate_metab_PhnH"/>
</dbReference>
<name>A0A0T5P215_9RHOB</name>
<dbReference type="Pfam" id="PF05845">
    <property type="entry name" value="PhnH"/>
    <property type="match status" value="1"/>
</dbReference>
<dbReference type="EMBL" id="CP031598">
    <property type="protein sequence ID" value="QEW24768.1"/>
    <property type="molecule type" value="Genomic_DNA"/>
</dbReference>
<dbReference type="GO" id="GO:0016829">
    <property type="term" value="F:lyase activity"/>
    <property type="evidence" value="ECO:0007669"/>
    <property type="project" value="UniProtKB-KW"/>
</dbReference>
<dbReference type="OrthoDB" id="9814509at2"/>
<keyword evidence="3" id="KW-1185">Reference proteome</keyword>
<keyword evidence="2" id="KW-0808">Transferase</keyword>
<dbReference type="SUPFAM" id="SSF159709">
    <property type="entry name" value="PhnH-like"/>
    <property type="match status" value="1"/>
</dbReference>
<evidence type="ECO:0000313" key="3">
    <source>
        <dbReference type="Proteomes" id="UP000051401"/>
    </source>
</evidence>
<dbReference type="NCBIfam" id="TIGR03292">
    <property type="entry name" value="PhnH_redo"/>
    <property type="match status" value="1"/>
</dbReference>
<dbReference type="KEGG" id="rid:RIdsm_00551"/>
<dbReference type="InterPro" id="IPR038058">
    <property type="entry name" value="PhnH-like_sp"/>
</dbReference>
<dbReference type="EMBL" id="LAXI01000027">
    <property type="protein sequence ID" value="KRS15124.1"/>
    <property type="molecule type" value="Genomic_DNA"/>
</dbReference>
<dbReference type="GO" id="GO:0061693">
    <property type="term" value="F:alpha-D-ribose 1-methylphosphonate 5-triphosphate synthase activity"/>
    <property type="evidence" value="ECO:0007669"/>
    <property type="project" value="UniProtKB-EC"/>
</dbReference>
<dbReference type="PIRSF" id="PIRSF020680">
    <property type="entry name" value="PhnH"/>
    <property type="match status" value="1"/>
</dbReference>
<sequence>MEASVLEGGFGDAPVEAARAFRAAMRVMARPGTIEALDAARPPAPVSVAAGTLLLTLCDHETGVYLAGAYDTAELREWLAFHTGAPVVAAGEAQFALGDWAALMPLSQYAVGSPEYPDRSATLIVEMERLEAKGTGLRGPGIRERAELSLPDADAMRANAAQFPLGVDFFLTCGDRVAALPRSTRLEDAPCT</sequence>
<evidence type="ECO:0000313" key="2">
    <source>
        <dbReference type="EMBL" id="QEW24768.1"/>
    </source>
</evidence>
<accession>A0A0T5P215</accession>
<evidence type="ECO:0000313" key="4">
    <source>
        <dbReference type="Proteomes" id="UP000325785"/>
    </source>
</evidence>
<dbReference type="EC" id="2.7.8.37" evidence="2"/>
<dbReference type="Gene3D" id="3.40.50.11310">
    <property type="entry name" value="Bacterial phosphonate metabolism protein PhnH"/>
    <property type="match status" value="1"/>
</dbReference>
<dbReference type="Proteomes" id="UP000325785">
    <property type="component" value="Chromosome"/>
</dbReference>
<dbReference type="GO" id="GO:0019634">
    <property type="term" value="P:organic phosphonate metabolic process"/>
    <property type="evidence" value="ECO:0007669"/>
    <property type="project" value="InterPro"/>
</dbReference>
<dbReference type="Proteomes" id="UP000051401">
    <property type="component" value="Unassembled WGS sequence"/>
</dbReference>
<reference evidence="2 4" key="2">
    <citation type="submission" date="2018-08" db="EMBL/GenBank/DDBJ databases">
        <title>Genetic Globetrotter - A new plasmid hitch-hiking vast phylogenetic and geographic distances.</title>
        <authorList>
            <person name="Vollmers J."/>
            <person name="Petersen J."/>
        </authorList>
    </citation>
    <scope>NUCLEOTIDE SEQUENCE [LARGE SCALE GENOMIC DNA]</scope>
    <source>
        <strain evidence="2 4">DSM 26383</strain>
    </source>
</reference>
<evidence type="ECO:0000313" key="1">
    <source>
        <dbReference type="EMBL" id="KRS15124.1"/>
    </source>
</evidence>
<dbReference type="STRING" id="540747.SAMN04488031_111135"/>